<evidence type="ECO:0000313" key="1">
    <source>
        <dbReference type="EMBL" id="GBP63615.1"/>
    </source>
</evidence>
<dbReference type="EMBL" id="BGZK01000874">
    <property type="protein sequence ID" value="GBP63615.1"/>
    <property type="molecule type" value="Genomic_DNA"/>
</dbReference>
<comment type="caution">
    <text evidence="1">The sequence shown here is derived from an EMBL/GenBank/DDBJ whole genome shotgun (WGS) entry which is preliminary data.</text>
</comment>
<dbReference type="AlphaFoldDB" id="A0A4C1XN22"/>
<name>A0A4C1XN22_EUMVA</name>
<accession>A0A4C1XN22</accession>
<protein>
    <submittedName>
        <fullName evidence="1">Uncharacterized protein</fullName>
    </submittedName>
</protein>
<gene>
    <name evidence="1" type="ORF">EVAR_54444_1</name>
</gene>
<evidence type="ECO:0000313" key="2">
    <source>
        <dbReference type="Proteomes" id="UP000299102"/>
    </source>
</evidence>
<dbReference type="Proteomes" id="UP000299102">
    <property type="component" value="Unassembled WGS sequence"/>
</dbReference>
<reference evidence="1 2" key="1">
    <citation type="journal article" date="2019" name="Commun. Biol.">
        <title>The bagworm genome reveals a unique fibroin gene that provides high tensile strength.</title>
        <authorList>
            <person name="Kono N."/>
            <person name="Nakamura H."/>
            <person name="Ohtoshi R."/>
            <person name="Tomita M."/>
            <person name="Numata K."/>
            <person name="Arakawa K."/>
        </authorList>
    </citation>
    <scope>NUCLEOTIDE SEQUENCE [LARGE SCALE GENOMIC DNA]</scope>
</reference>
<proteinExistence type="predicted"/>
<sequence>MRNGLHNASDTILQGQTIWISENCKNIFDTFVDLHNADAPTLAVHGRNLTQFADREDFVDWEIFHSWRRLSEAENVTAINGCAAVSQ</sequence>
<keyword evidence="2" id="KW-1185">Reference proteome</keyword>
<organism evidence="1 2">
    <name type="scientific">Eumeta variegata</name>
    <name type="common">Bagworm moth</name>
    <name type="synonym">Eumeta japonica</name>
    <dbReference type="NCBI Taxonomy" id="151549"/>
    <lineage>
        <taxon>Eukaryota</taxon>
        <taxon>Metazoa</taxon>
        <taxon>Ecdysozoa</taxon>
        <taxon>Arthropoda</taxon>
        <taxon>Hexapoda</taxon>
        <taxon>Insecta</taxon>
        <taxon>Pterygota</taxon>
        <taxon>Neoptera</taxon>
        <taxon>Endopterygota</taxon>
        <taxon>Lepidoptera</taxon>
        <taxon>Glossata</taxon>
        <taxon>Ditrysia</taxon>
        <taxon>Tineoidea</taxon>
        <taxon>Psychidae</taxon>
        <taxon>Oiketicinae</taxon>
        <taxon>Eumeta</taxon>
    </lineage>
</organism>